<dbReference type="Pfam" id="PF12697">
    <property type="entry name" value="Abhydrolase_6"/>
    <property type="match status" value="1"/>
</dbReference>
<dbReference type="InterPro" id="IPR000073">
    <property type="entry name" value="AB_hydrolase_1"/>
</dbReference>
<evidence type="ECO:0000313" key="3">
    <source>
        <dbReference type="Proteomes" id="UP000253628"/>
    </source>
</evidence>
<dbReference type="InterPro" id="IPR050228">
    <property type="entry name" value="Carboxylesterase_BioH"/>
</dbReference>
<feature type="domain" description="AB hydrolase-1" evidence="1">
    <location>
        <begin position="2"/>
        <end position="226"/>
    </location>
</feature>
<comment type="caution">
    <text evidence="2">The sequence shown here is derived from an EMBL/GenBank/DDBJ whole genome shotgun (WGS) entry which is preliminary data.</text>
</comment>
<evidence type="ECO:0000259" key="1">
    <source>
        <dbReference type="Pfam" id="PF12697"/>
    </source>
</evidence>
<dbReference type="InterPro" id="IPR029058">
    <property type="entry name" value="AB_hydrolase_fold"/>
</dbReference>
<protein>
    <submittedName>
        <fullName evidence="2">N-formylmaleamate deformylase</fullName>
    </submittedName>
</protein>
<dbReference type="RefSeq" id="WP_245954061.1">
    <property type="nucleotide sequence ID" value="NZ_QNRQ01000048.1"/>
</dbReference>
<dbReference type="PRINTS" id="PR00111">
    <property type="entry name" value="ABHYDROLASE"/>
</dbReference>
<reference evidence="2 3" key="1">
    <citation type="submission" date="2018-06" db="EMBL/GenBank/DDBJ databases">
        <title>Genomic Encyclopedia of Type Strains, Phase IV (KMG-IV): sequencing the most valuable type-strain genomes for metagenomic binning, comparative biology and taxonomic classification.</title>
        <authorList>
            <person name="Goeker M."/>
        </authorList>
    </citation>
    <scope>NUCLEOTIDE SEQUENCE [LARGE SCALE GENOMIC DNA]</scope>
    <source>
        <strain evidence="2 3">DSM 25520</strain>
    </source>
</reference>
<accession>A0A366GW40</accession>
<dbReference type="PANTHER" id="PTHR43194:SF2">
    <property type="entry name" value="PEROXISOMAL MEMBRANE PROTEIN LPX1"/>
    <property type="match status" value="1"/>
</dbReference>
<dbReference type="PANTHER" id="PTHR43194">
    <property type="entry name" value="HYDROLASE ALPHA/BETA FOLD FAMILY"/>
    <property type="match status" value="1"/>
</dbReference>
<dbReference type="SUPFAM" id="SSF53474">
    <property type="entry name" value="alpha/beta-Hydrolases"/>
    <property type="match status" value="1"/>
</dbReference>
<proteinExistence type="predicted"/>
<dbReference type="Proteomes" id="UP000253628">
    <property type="component" value="Unassembled WGS sequence"/>
</dbReference>
<dbReference type="Gene3D" id="3.40.50.1820">
    <property type="entry name" value="alpha/beta hydrolase"/>
    <property type="match status" value="1"/>
</dbReference>
<gene>
    <name evidence="2" type="ORF">DFR37_1482</name>
</gene>
<keyword evidence="3" id="KW-1185">Reference proteome</keyword>
<name>A0A366GW40_9BURK</name>
<sequence length="243" mass="27314">MLLPGITSPAATWEFVAYRLAAFNDVYVLDHRGRGLSQSGGELGYRLDDYASDVEAFIRTLGLNKATILGHSMGARIAIRHAVRFPEQVGRLILVDPPVSGPGRRPYPVPLDYYLRSLDEVECGTGFEVMQKSLPWTDGQLEMRMEWLPTCDRTAIIESHKSFHDEDIHGDLPHIETNSLLMYAELGDTVRDEEAEEIRAAMPSCTKMRIDGAGHMIPWDKMEIFVNAVRQFLAEASPRTHSQ</sequence>
<evidence type="ECO:0000313" key="2">
    <source>
        <dbReference type="EMBL" id="RBP32426.1"/>
    </source>
</evidence>
<organism evidence="2 3">
    <name type="scientific">Eoetvoesiella caeni</name>
    <dbReference type="NCBI Taxonomy" id="645616"/>
    <lineage>
        <taxon>Bacteria</taxon>
        <taxon>Pseudomonadati</taxon>
        <taxon>Pseudomonadota</taxon>
        <taxon>Betaproteobacteria</taxon>
        <taxon>Burkholderiales</taxon>
        <taxon>Alcaligenaceae</taxon>
        <taxon>Eoetvoesiella</taxon>
    </lineage>
</organism>
<dbReference type="EMBL" id="QNRQ01000048">
    <property type="protein sequence ID" value="RBP32426.1"/>
    <property type="molecule type" value="Genomic_DNA"/>
</dbReference>
<dbReference type="AlphaFoldDB" id="A0A366GW40"/>